<gene>
    <name evidence="2" type="ORF">SV7mr_04140</name>
</gene>
<dbReference type="OrthoDB" id="268732at2"/>
<dbReference type="GO" id="GO:0016788">
    <property type="term" value="F:hydrolase activity, acting on ester bonds"/>
    <property type="evidence" value="ECO:0007669"/>
    <property type="project" value="InterPro"/>
</dbReference>
<dbReference type="InterPro" id="IPR008947">
    <property type="entry name" value="PLipase_C/P1_nuclease_dom_sf"/>
</dbReference>
<evidence type="ECO:0000313" key="2">
    <source>
        <dbReference type="EMBL" id="QDT57927.1"/>
    </source>
</evidence>
<sequence>MNKLYSLIRNTHCTSTHHRFALDCLPLVQTPQAKNLACWFLQHHRRLLRGAVDPDQRFRDFHNHNIHVDQGSWGGAPRVAHQWYDRLVTYIAMRQYADAAHAFGILSHYLTDVLQPLHTVSNDREALVHLPLESSIRKHYGKIYQRCQRGDFSIHLDLSTQVGWLGGCMLAGAEFAHERCDDLMDHYVFDDGPQSPTAGLTSTSMDLLAELFSLALTTLSQVLERATADAQAIAGHAVKPTAFHRGYFSALSKTPWIAAKNLFQSRFNQYQVNELKQEYYRTGTVTQWLPEEVDVKRRVIAIYQQEQQRGQAPKRRSAVRFQLSDQPVAA</sequence>
<dbReference type="Gene3D" id="1.10.575.10">
    <property type="entry name" value="P1 Nuclease"/>
    <property type="match status" value="1"/>
</dbReference>
<dbReference type="InterPro" id="IPR029002">
    <property type="entry name" value="PLPC/GPLD1"/>
</dbReference>
<accession>A0A517SP70</accession>
<evidence type="ECO:0000259" key="1">
    <source>
        <dbReference type="Pfam" id="PF00882"/>
    </source>
</evidence>
<keyword evidence="3" id="KW-1185">Reference proteome</keyword>
<proteinExistence type="predicted"/>
<protein>
    <recommendedName>
        <fullName evidence="1">Phospholipase C/D domain-containing protein</fullName>
    </recommendedName>
</protein>
<reference evidence="2 3" key="1">
    <citation type="submission" date="2019-02" db="EMBL/GenBank/DDBJ databases">
        <title>Deep-cultivation of Planctomycetes and their phenomic and genomic characterization uncovers novel biology.</title>
        <authorList>
            <person name="Wiegand S."/>
            <person name="Jogler M."/>
            <person name="Boedeker C."/>
            <person name="Pinto D."/>
            <person name="Vollmers J."/>
            <person name="Rivas-Marin E."/>
            <person name="Kohn T."/>
            <person name="Peeters S.H."/>
            <person name="Heuer A."/>
            <person name="Rast P."/>
            <person name="Oberbeckmann S."/>
            <person name="Bunk B."/>
            <person name="Jeske O."/>
            <person name="Meyerdierks A."/>
            <person name="Storesund J.E."/>
            <person name="Kallscheuer N."/>
            <person name="Luecker S."/>
            <person name="Lage O.M."/>
            <person name="Pohl T."/>
            <person name="Merkel B.J."/>
            <person name="Hornburger P."/>
            <person name="Mueller R.-W."/>
            <person name="Bruemmer F."/>
            <person name="Labrenz M."/>
            <person name="Spormann A.M."/>
            <person name="Op den Camp H."/>
            <person name="Overmann J."/>
            <person name="Amann R."/>
            <person name="Jetten M.S.M."/>
            <person name="Mascher T."/>
            <person name="Medema M.H."/>
            <person name="Devos D.P."/>
            <person name="Kaster A.-K."/>
            <person name="Ovreas L."/>
            <person name="Rohde M."/>
            <person name="Galperin M.Y."/>
            <person name="Jogler C."/>
        </authorList>
    </citation>
    <scope>NUCLEOTIDE SEQUENCE [LARGE SCALE GENOMIC DNA]</scope>
    <source>
        <strain evidence="2 3">SV_7m_r</strain>
    </source>
</reference>
<dbReference type="AlphaFoldDB" id="A0A517SP70"/>
<dbReference type="Proteomes" id="UP000315003">
    <property type="component" value="Chromosome"/>
</dbReference>
<dbReference type="SUPFAM" id="SSF48537">
    <property type="entry name" value="Phospholipase C/P1 nuclease"/>
    <property type="match status" value="1"/>
</dbReference>
<dbReference type="Pfam" id="PF00882">
    <property type="entry name" value="Zn_dep_PLPC"/>
    <property type="match status" value="1"/>
</dbReference>
<dbReference type="RefSeq" id="WP_145268718.1">
    <property type="nucleotide sequence ID" value="NZ_CP036272.1"/>
</dbReference>
<dbReference type="EMBL" id="CP036272">
    <property type="protein sequence ID" value="QDT57927.1"/>
    <property type="molecule type" value="Genomic_DNA"/>
</dbReference>
<organism evidence="2 3">
    <name type="scientific">Stieleria bergensis</name>
    <dbReference type="NCBI Taxonomy" id="2528025"/>
    <lineage>
        <taxon>Bacteria</taxon>
        <taxon>Pseudomonadati</taxon>
        <taxon>Planctomycetota</taxon>
        <taxon>Planctomycetia</taxon>
        <taxon>Pirellulales</taxon>
        <taxon>Pirellulaceae</taxon>
        <taxon>Stieleria</taxon>
    </lineage>
</organism>
<name>A0A517SP70_9BACT</name>
<feature type="domain" description="Phospholipase C/D" evidence="1">
    <location>
        <begin position="17"/>
        <end position="127"/>
    </location>
</feature>
<evidence type="ECO:0000313" key="3">
    <source>
        <dbReference type="Proteomes" id="UP000315003"/>
    </source>
</evidence>